<organism evidence="1">
    <name type="scientific">Streptomyces sp. SID7499</name>
    <dbReference type="NCBI Taxonomy" id="2706086"/>
    <lineage>
        <taxon>Bacteria</taxon>
        <taxon>Bacillati</taxon>
        <taxon>Actinomycetota</taxon>
        <taxon>Actinomycetes</taxon>
        <taxon>Kitasatosporales</taxon>
        <taxon>Streptomycetaceae</taxon>
        <taxon>Streptomyces</taxon>
    </lineage>
</organism>
<feature type="non-terminal residue" evidence="1">
    <location>
        <position position="1"/>
    </location>
</feature>
<proteinExistence type="predicted"/>
<evidence type="ECO:0000313" key="1">
    <source>
        <dbReference type="EMBL" id="NEE19603.1"/>
    </source>
</evidence>
<feature type="non-terminal residue" evidence="1">
    <location>
        <position position="81"/>
    </location>
</feature>
<sequence length="81" mass="8408">LMLNRRGLVGAGAALAAGSTIAGPMYDWLHSDPAPVADAPRAGDALHADPAGLDRYEAAPVGSEEIEALEHSVEVFRAWDA</sequence>
<protein>
    <submittedName>
        <fullName evidence="1">Uncharacterized protein</fullName>
    </submittedName>
</protein>
<comment type="caution">
    <text evidence="1">The sequence shown here is derived from an EMBL/GenBank/DDBJ whole genome shotgun (WGS) entry which is preliminary data.</text>
</comment>
<accession>A0A6G3XPI9</accession>
<gene>
    <name evidence="1" type="ORF">G3M58_75695</name>
</gene>
<reference evidence="1" key="1">
    <citation type="submission" date="2020-01" db="EMBL/GenBank/DDBJ databases">
        <title>Insect and environment-associated Actinomycetes.</title>
        <authorList>
            <person name="Currrie C."/>
            <person name="Chevrette M."/>
            <person name="Carlson C."/>
            <person name="Stubbendieck R."/>
            <person name="Wendt-Pienkowski E."/>
        </authorList>
    </citation>
    <scope>NUCLEOTIDE SEQUENCE</scope>
    <source>
        <strain evidence="1">SID7499</strain>
    </source>
</reference>
<name>A0A6G3XPI9_9ACTN</name>
<dbReference type="EMBL" id="JAAGMN010008116">
    <property type="protein sequence ID" value="NEE19603.1"/>
    <property type="molecule type" value="Genomic_DNA"/>
</dbReference>
<dbReference type="AlphaFoldDB" id="A0A6G3XPI9"/>